<evidence type="ECO:0000256" key="10">
    <source>
        <dbReference type="ARBA" id="ARBA00049493"/>
    </source>
</evidence>
<dbReference type="Pfam" id="PF00441">
    <property type="entry name" value="Acyl-CoA_dh_1"/>
    <property type="match status" value="1"/>
</dbReference>
<evidence type="ECO:0000313" key="16">
    <source>
        <dbReference type="Proteomes" id="UP000544090"/>
    </source>
</evidence>
<comment type="caution">
    <text evidence="15">The sequence shown here is derived from an EMBL/GenBank/DDBJ whole genome shotgun (WGS) entry which is preliminary data.</text>
</comment>
<dbReference type="FunFam" id="1.10.540.10:FF:000026">
    <property type="entry name" value="Acyl-CoA dehydrogenase medium chain"/>
    <property type="match status" value="1"/>
</dbReference>
<dbReference type="Proteomes" id="UP000544090">
    <property type="component" value="Unassembled WGS sequence"/>
</dbReference>
<dbReference type="Gene3D" id="1.10.540.10">
    <property type="entry name" value="Acyl-CoA dehydrogenase/oxidase, N-terminal domain"/>
    <property type="match status" value="1"/>
</dbReference>
<keyword evidence="16" id="KW-1185">Reference proteome</keyword>
<dbReference type="SUPFAM" id="SSF47203">
    <property type="entry name" value="Acyl-CoA dehydrogenase C-terminal domain-like"/>
    <property type="match status" value="1"/>
</dbReference>
<evidence type="ECO:0000259" key="13">
    <source>
        <dbReference type="Pfam" id="PF02770"/>
    </source>
</evidence>
<dbReference type="InterPro" id="IPR037069">
    <property type="entry name" value="AcylCoA_DH/ox_N_sf"/>
</dbReference>
<gene>
    <name evidence="15" type="ORF">HGG74_11600</name>
</gene>
<dbReference type="GO" id="GO:0004361">
    <property type="term" value="F:glutaryl-CoA dehydrogenase activity"/>
    <property type="evidence" value="ECO:0007669"/>
    <property type="project" value="UniProtKB-EC"/>
</dbReference>
<feature type="domain" description="Acyl-CoA oxidase/dehydrogenase middle" evidence="13">
    <location>
        <begin position="130"/>
        <end position="220"/>
    </location>
</feature>
<dbReference type="RefSeq" id="WP_168486517.1">
    <property type="nucleotide sequence ID" value="NZ_JAAZSQ010000010.1"/>
</dbReference>
<dbReference type="InterPro" id="IPR006091">
    <property type="entry name" value="Acyl-CoA_Oxase/DH_mid-dom"/>
</dbReference>
<dbReference type="SUPFAM" id="SSF56645">
    <property type="entry name" value="Acyl-CoA dehydrogenase NM domain-like"/>
    <property type="match status" value="1"/>
</dbReference>
<keyword evidence="4 11" id="KW-0274">FAD</keyword>
<evidence type="ECO:0000256" key="11">
    <source>
        <dbReference type="RuleBase" id="RU362125"/>
    </source>
</evidence>
<dbReference type="PROSITE" id="PS00072">
    <property type="entry name" value="ACYL_COA_DH_1"/>
    <property type="match status" value="1"/>
</dbReference>
<evidence type="ECO:0000256" key="9">
    <source>
        <dbReference type="ARBA" id="ARBA00039033"/>
    </source>
</evidence>
<evidence type="ECO:0000313" key="15">
    <source>
        <dbReference type="EMBL" id="NKX55176.1"/>
    </source>
</evidence>
<evidence type="ECO:0000256" key="6">
    <source>
        <dbReference type="ARBA" id="ARBA00023002"/>
    </source>
</evidence>
<dbReference type="EC" id="1.3.8.6" evidence="9"/>
<accession>A0A7X6HFP5</accession>
<evidence type="ECO:0000256" key="8">
    <source>
        <dbReference type="ARBA" id="ARBA00037927"/>
    </source>
</evidence>
<dbReference type="EMBL" id="JAAZSQ010000010">
    <property type="protein sequence ID" value="NKX55176.1"/>
    <property type="molecule type" value="Genomic_DNA"/>
</dbReference>
<dbReference type="AlphaFoldDB" id="A0A7X6HFP5"/>
<evidence type="ECO:0000259" key="12">
    <source>
        <dbReference type="Pfam" id="PF00441"/>
    </source>
</evidence>
<name>A0A7X6HFP5_9MICC</name>
<sequence>MSLDYDLISFESLLTEEERLLQKSVRSFVESAIKPNIAGWYEKAVFPLEIVPELAKLGLLGMHLTGYGCAGRSAVDYGLAGAELEAGDSGLRTFVSVQGSLAMSAIHKHGSEEQKNHWLPAMARGEAIGCFGLTEPTAGSDPSGMKTFARRDGGDWILNGSKRWIGLASVAQVAIIWAQTDDGVRGFVVPTDTPGFRAVPIEPKLSMRASIQCDIELTDVRLPADSLLPHARGLKGPFECLNEARYGIIWGAMGAARDAWQAAVDYSKERLQFDKPLAGYQLTQQKLVDMALEINKGFLLALHLGRLKDAGTLAPHQISVGKLNNCREAIGICREARTILGGNGITLDYSPLRHANNLESVRTYEGTDEVHTLVLGSRITGIPAFR</sequence>
<protein>
    <recommendedName>
        <fullName evidence="9">glutaryl-CoA dehydrogenase (ETF)</fullName>
        <ecNumber evidence="9">1.3.8.6</ecNumber>
    </recommendedName>
</protein>
<dbReference type="GO" id="GO:0046949">
    <property type="term" value="P:fatty-acyl-CoA biosynthetic process"/>
    <property type="evidence" value="ECO:0007669"/>
    <property type="project" value="TreeGrafter"/>
</dbReference>
<feature type="domain" description="Acyl-CoA dehydrogenase/oxidase N-terminal" evidence="14">
    <location>
        <begin position="15"/>
        <end position="126"/>
    </location>
</feature>
<keyword evidence="5" id="KW-0809">Transit peptide</keyword>
<comment type="cofactor">
    <cofactor evidence="1 11">
        <name>FAD</name>
        <dbReference type="ChEBI" id="CHEBI:57692"/>
    </cofactor>
</comment>
<dbReference type="InterPro" id="IPR046373">
    <property type="entry name" value="Acyl-CoA_Oxase/DH_mid-dom_sf"/>
</dbReference>
<evidence type="ECO:0000256" key="3">
    <source>
        <dbReference type="ARBA" id="ARBA00022630"/>
    </source>
</evidence>
<keyword evidence="6 11" id="KW-0560">Oxidoreductase</keyword>
<dbReference type="PANTHER" id="PTHR42807:SF1">
    <property type="entry name" value="GLUTARYL-COA DEHYDROGENASE, MITOCHONDRIAL"/>
    <property type="match status" value="1"/>
</dbReference>
<dbReference type="GO" id="GO:0000062">
    <property type="term" value="F:fatty-acyl-CoA binding"/>
    <property type="evidence" value="ECO:0007669"/>
    <property type="project" value="TreeGrafter"/>
</dbReference>
<evidence type="ECO:0000256" key="1">
    <source>
        <dbReference type="ARBA" id="ARBA00001974"/>
    </source>
</evidence>
<feature type="domain" description="Acyl-CoA dehydrogenase/oxidase C-terminal" evidence="12">
    <location>
        <begin position="233"/>
        <end position="379"/>
    </location>
</feature>
<dbReference type="InterPro" id="IPR013786">
    <property type="entry name" value="AcylCoA_DH/ox_N"/>
</dbReference>
<comment type="pathway">
    <text evidence="7">Amino-acid metabolism; lysine degradation.</text>
</comment>
<evidence type="ECO:0000256" key="7">
    <source>
        <dbReference type="ARBA" id="ARBA00037899"/>
    </source>
</evidence>
<dbReference type="Gene3D" id="2.40.110.10">
    <property type="entry name" value="Butyryl-CoA Dehydrogenase, subunit A, domain 2"/>
    <property type="match status" value="1"/>
</dbReference>
<dbReference type="InterPro" id="IPR036250">
    <property type="entry name" value="AcylCo_DH-like_C"/>
</dbReference>
<comment type="catalytic activity">
    <reaction evidence="10">
        <text>glutaryl-CoA + oxidized [electron-transfer flavoprotein] + 2 H(+) = (2E)-butenoyl-CoA + reduced [electron-transfer flavoprotein] + CO2</text>
        <dbReference type="Rhea" id="RHEA:13389"/>
        <dbReference type="Rhea" id="RHEA-COMP:10685"/>
        <dbReference type="Rhea" id="RHEA-COMP:10686"/>
        <dbReference type="ChEBI" id="CHEBI:15378"/>
        <dbReference type="ChEBI" id="CHEBI:16526"/>
        <dbReference type="ChEBI" id="CHEBI:57332"/>
        <dbReference type="ChEBI" id="CHEBI:57378"/>
        <dbReference type="ChEBI" id="CHEBI:57692"/>
        <dbReference type="ChEBI" id="CHEBI:58307"/>
        <dbReference type="EC" id="1.3.8.6"/>
    </reaction>
</comment>
<dbReference type="PANTHER" id="PTHR42807">
    <property type="entry name" value="GLUTARYL-COA DEHYDROGENASE, MITOCHONDRIAL"/>
    <property type="match status" value="1"/>
</dbReference>
<dbReference type="InterPro" id="IPR009075">
    <property type="entry name" value="AcylCo_DH/oxidase_C"/>
</dbReference>
<evidence type="ECO:0000256" key="4">
    <source>
        <dbReference type="ARBA" id="ARBA00022827"/>
    </source>
</evidence>
<comment type="similarity">
    <text evidence="2 11">Belongs to the acyl-CoA dehydrogenase family.</text>
</comment>
<dbReference type="GO" id="GO:0050660">
    <property type="term" value="F:flavin adenine dinucleotide binding"/>
    <property type="evidence" value="ECO:0007669"/>
    <property type="project" value="InterPro"/>
</dbReference>
<dbReference type="InterPro" id="IPR006089">
    <property type="entry name" value="Acyl-CoA_DH_CS"/>
</dbReference>
<evidence type="ECO:0000256" key="5">
    <source>
        <dbReference type="ARBA" id="ARBA00022946"/>
    </source>
</evidence>
<comment type="pathway">
    <text evidence="8">Amino-acid metabolism; tryptophan metabolism.</text>
</comment>
<dbReference type="GO" id="GO:0033539">
    <property type="term" value="P:fatty acid beta-oxidation using acyl-CoA dehydrogenase"/>
    <property type="evidence" value="ECO:0007669"/>
    <property type="project" value="TreeGrafter"/>
</dbReference>
<dbReference type="InterPro" id="IPR009100">
    <property type="entry name" value="AcylCoA_DH/oxidase_NM_dom_sf"/>
</dbReference>
<reference evidence="15 16" key="1">
    <citation type="submission" date="2020-04" db="EMBL/GenBank/DDBJ databases">
        <title>Arthrobacter sp. nov.</title>
        <authorList>
            <person name="Liu S."/>
        </authorList>
    </citation>
    <scope>NUCLEOTIDE SEQUENCE [LARGE SCALE GENOMIC DNA]</scope>
    <source>
        <strain evidence="15 16">E918</strain>
    </source>
</reference>
<dbReference type="Pfam" id="PF02771">
    <property type="entry name" value="Acyl-CoA_dh_N"/>
    <property type="match status" value="1"/>
</dbReference>
<keyword evidence="3 11" id="KW-0285">Flavoprotein</keyword>
<dbReference type="Gene3D" id="1.20.140.10">
    <property type="entry name" value="Butyryl-CoA Dehydrogenase, subunit A, domain 3"/>
    <property type="match status" value="1"/>
</dbReference>
<organism evidence="15 16">
    <name type="scientific">Arthrobacter mobilis</name>
    <dbReference type="NCBI Taxonomy" id="2724944"/>
    <lineage>
        <taxon>Bacteria</taxon>
        <taxon>Bacillati</taxon>
        <taxon>Actinomycetota</taxon>
        <taxon>Actinomycetes</taxon>
        <taxon>Micrococcales</taxon>
        <taxon>Micrococcaceae</taxon>
        <taxon>Arthrobacter</taxon>
    </lineage>
</organism>
<evidence type="ECO:0000259" key="14">
    <source>
        <dbReference type="Pfam" id="PF02771"/>
    </source>
</evidence>
<evidence type="ECO:0000256" key="2">
    <source>
        <dbReference type="ARBA" id="ARBA00009347"/>
    </source>
</evidence>
<dbReference type="Pfam" id="PF02770">
    <property type="entry name" value="Acyl-CoA_dh_M"/>
    <property type="match status" value="1"/>
</dbReference>
<proteinExistence type="inferred from homology"/>
<dbReference type="InterPro" id="IPR052033">
    <property type="entry name" value="Glutaryl-CoA_DH_mitochondrial"/>
</dbReference>